<sequence>MCRHYFINTLPGHPTRINHLIPIGLDLDRVRPGRVRDSTRTPDDWRMRCPKAHVRGEGQSECAKPCTRCSLCLRRINRWCSRSFLRHLVSVPGRRWARLENNDDGSVSSPVTILLLRFARKCCPFYSKKGFLDATQIWGFFPSCRPNAGLVVSTTARFYAIVRPLYNEIKPESWAWIH</sequence>
<accession>A0A426XJU9</accession>
<evidence type="ECO:0000313" key="1">
    <source>
        <dbReference type="EMBL" id="RRT39756.1"/>
    </source>
</evidence>
<protein>
    <submittedName>
        <fullName evidence="1">Uncharacterized protein</fullName>
    </submittedName>
</protein>
<dbReference type="AlphaFoldDB" id="A0A426XJU9"/>
<dbReference type="EMBL" id="AMZH03019924">
    <property type="protein sequence ID" value="RRT39756.1"/>
    <property type="molecule type" value="Genomic_DNA"/>
</dbReference>
<organism evidence="1 2">
    <name type="scientific">Ensete ventricosum</name>
    <name type="common">Abyssinian banana</name>
    <name type="synonym">Musa ensete</name>
    <dbReference type="NCBI Taxonomy" id="4639"/>
    <lineage>
        <taxon>Eukaryota</taxon>
        <taxon>Viridiplantae</taxon>
        <taxon>Streptophyta</taxon>
        <taxon>Embryophyta</taxon>
        <taxon>Tracheophyta</taxon>
        <taxon>Spermatophyta</taxon>
        <taxon>Magnoliopsida</taxon>
        <taxon>Liliopsida</taxon>
        <taxon>Zingiberales</taxon>
        <taxon>Musaceae</taxon>
        <taxon>Ensete</taxon>
    </lineage>
</organism>
<dbReference type="Proteomes" id="UP000287651">
    <property type="component" value="Unassembled WGS sequence"/>
</dbReference>
<proteinExistence type="predicted"/>
<evidence type="ECO:0000313" key="2">
    <source>
        <dbReference type="Proteomes" id="UP000287651"/>
    </source>
</evidence>
<reference evidence="1 2" key="1">
    <citation type="journal article" date="2014" name="Agronomy (Basel)">
        <title>A Draft Genome Sequence for Ensete ventricosum, the Drought-Tolerant Tree Against Hunger.</title>
        <authorList>
            <person name="Harrison J."/>
            <person name="Moore K.A."/>
            <person name="Paszkiewicz K."/>
            <person name="Jones T."/>
            <person name="Grant M."/>
            <person name="Ambacheew D."/>
            <person name="Muzemil S."/>
            <person name="Studholme D.J."/>
        </authorList>
    </citation>
    <scope>NUCLEOTIDE SEQUENCE [LARGE SCALE GENOMIC DNA]</scope>
</reference>
<name>A0A426XJU9_ENSVE</name>
<comment type="caution">
    <text evidence="1">The sequence shown here is derived from an EMBL/GenBank/DDBJ whole genome shotgun (WGS) entry which is preliminary data.</text>
</comment>
<gene>
    <name evidence="1" type="ORF">B296_00045880</name>
</gene>